<dbReference type="InterPro" id="IPR008979">
    <property type="entry name" value="Galactose-bd-like_sf"/>
</dbReference>
<dbReference type="Proteomes" id="UP000053060">
    <property type="component" value="Unassembled WGS sequence"/>
</dbReference>
<sequence length="565" mass="62535">MVIERDIEVPMRDGVILRADVYRPADGRWPVLLKRTPYDKNLPFGTLVDLDPMTAVLDGFVVVIQDVRGRASSDGRHQPFDEREDGYDTVEWCAAQQWSDGNVGMYGSSYHGATQMAAASTRPPHLRAISPIQASSDYHEGRSYFGGAFELGALLTISLGTTAYGSFRFADLDKDELRRLRGEIGEVLETLPQVVLQLPLKQRLGRPDGVLSVLTPWFMDWVEKTNSDDPYWQSISLENRHHDMDVPSLHVSSWFDQFHVGTLRNYEGLRAGAATEEARDNQYLIVGPWNHYPPRTGGQGSIRVGDVDFGRAAKLNMDGVQLGWFGQRLKGEAGAFRQRKRVKLFVMGRNVWREEDEWPLARAVDTPLYLSATGDSGRLQWDEAGEHHAASYEYDPLDPVPTHGGAHLVLDSAVLQGPVVQTAIEERDDVLTFTTDPVSADTEVTGWVHADLRVSTSAVSTDFTVRLCDVHPDGTSVSVCDGIRRVGCEPDHAIDVRVGLGATSYVFLAGHRLRVQVSSSNSPRFDVNPNTGGRAWDSEEVVTAHQKVYFGGPDGSRLVLPVVPS</sequence>
<dbReference type="EMBL" id="AZXY01000023">
    <property type="protein sequence ID" value="KSZ56100.1"/>
    <property type="molecule type" value="Genomic_DNA"/>
</dbReference>
<dbReference type="Pfam" id="PF08530">
    <property type="entry name" value="PepX_C"/>
    <property type="match status" value="1"/>
</dbReference>
<accession>A0A0V9UDL5</accession>
<dbReference type="InterPro" id="IPR029058">
    <property type="entry name" value="AB_hydrolase_fold"/>
</dbReference>
<dbReference type="InterPro" id="IPR013736">
    <property type="entry name" value="Xaa-Pro_dipept_C"/>
</dbReference>
<evidence type="ECO:0000256" key="1">
    <source>
        <dbReference type="ARBA" id="ARBA00022801"/>
    </source>
</evidence>
<dbReference type="Gene3D" id="1.10.3020.10">
    <property type="entry name" value="alpha-amino acid ester hydrolase ( Helical cap domain)"/>
    <property type="match status" value="1"/>
</dbReference>
<gene>
    <name evidence="3" type="ORF">Z045_25170</name>
</gene>
<protein>
    <recommendedName>
        <fullName evidence="2">Xaa-Pro dipeptidyl-peptidase C-terminal domain-containing protein</fullName>
    </recommendedName>
</protein>
<dbReference type="GO" id="GO:0008239">
    <property type="term" value="F:dipeptidyl-peptidase activity"/>
    <property type="evidence" value="ECO:0007669"/>
    <property type="project" value="InterPro"/>
</dbReference>
<dbReference type="PANTHER" id="PTHR43056">
    <property type="entry name" value="PEPTIDASE S9 PROLYL OLIGOPEPTIDASE"/>
    <property type="match status" value="1"/>
</dbReference>
<dbReference type="SUPFAM" id="SSF49785">
    <property type="entry name" value="Galactose-binding domain-like"/>
    <property type="match status" value="1"/>
</dbReference>
<evidence type="ECO:0000259" key="2">
    <source>
        <dbReference type="SMART" id="SM00939"/>
    </source>
</evidence>
<keyword evidence="1" id="KW-0378">Hydrolase</keyword>
<dbReference type="InterPro" id="IPR005674">
    <property type="entry name" value="CocE/Ser_esterase"/>
</dbReference>
<name>A0A0V9UDL5_9NOCA</name>
<proteinExistence type="predicted"/>
<evidence type="ECO:0000313" key="4">
    <source>
        <dbReference type="Proteomes" id="UP000053060"/>
    </source>
</evidence>
<dbReference type="NCBIfam" id="TIGR00976">
    <property type="entry name" value="CocE_NonD"/>
    <property type="match status" value="1"/>
</dbReference>
<dbReference type="InterPro" id="IPR050585">
    <property type="entry name" value="Xaa-Pro_dipeptidyl-ppase/CocE"/>
</dbReference>
<evidence type="ECO:0000313" key="3">
    <source>
        <dbReference type="EMBL" id="KSZ56100.1"/>
    </source>
</evidence>
<dbReference type="SUPFAM" id="SSF53474">
    <property type="entry name" value="alpha/beta-Hydrolases"/>
    <property type="match status" value="1"/>
</dbReference>
<dbReference type="SMART" id="SM00939">
    <property type="entry name" value="PepX_C"/>
    <property type="match status" value="1"/>
</dbReference>
<dbReference type="PANTHER" id="PTHR43056:SF10">
    <property type="entry name" value="COCE_NOND FAMILY, PUTATIVE (AFU_ORTHOLOGUE AFUA_7G00600)-RELATED"/>
    <property type="match status" value="1"/>
</dbReference>
<dbReference type="AlphaFoldDB" id="A0A0V9UDL5"/>
<reference evidence="4" key="1">
    <citation type="submission" date="2015-01" db="EMBL/GenBank/DDBJ databases">
        <title>Draft genome sequence of Rhodococcus pyridinivorans strain KG-16, a hydrocarbon-degrading bacterium.</title>
        <authorList>
            <person name="Aggarwal R.K."/>
            <person name="Dawar C."/>
        </authorList>
    </citation>
    <scope>NUCLEOTIDE SEQUENCE [LARGE SCALE GENOMIC DNA]</scope>
    <source>
        <strain evidence="4">KG-16</strain>
    </source>
</reference>
<organism evidence="3 4">
    <name type="scientific">Rhodococcus pyridinivorans KG-16</name>
    <dbReference type="NCBI Taxonomy" id="1441730"/>
    <lineage>
        <taxon>Bacteria</taxon>
        <taxon>Bacillati</taxon>
        <taxon>Actinomycetota</taxon>
        <taxon>Actinomycetes</taxon>
        <taxon>Mycobacteriales</taxon>
        <taxon>Nocardiaceae</taxon>
        <taxon>Rhodococcus</taxon>
    </lineage>
</organism>
<feature type="domain" description="Xaa-Pro dipeptidyl-peptidase C-terminal" evidence="2">
    <location>
        <begin position="322"/>
        <end position="559"/>
    </location>
</feature>
<dbReference type="Pfam" id="PF02129">
    <property type="entry name" value="Peptidase_S15"/>
    <property type="match status" value="1"/>
</dbReference>
<dbReference type="PATRIC" id="fig|1441730.3.peg.5300"/>
<dbReference type="InterPro" id="IPR000383">
    <property type="entry name" value="Xaa-Pro-like_dom"/>
</dbReference>
<reference evidence="3 4" key="2">
    <citation type="journal article" date="2016" name="Genome Announc.">
        <title>Draft Genome Sequence of a Versatile Hydrocarbon-Degrading Bacterium, Rhodococcus pyridinivorans Strain KG-16, Collected from Oil Fields in India.</title>
        <authorList>
            <person name="Aggarwal R.K."/>
            <person name="Dawar C."/>
            <person name="Phanindranath R."/>
            <person name="Mutnuri L."/>
            <person name="Dayal A.M."/>
        </authorList>
    </citation>
    <scope>NUCLEOTIDE SEQUENCE [LARGE SCALE GENOMIC DNA]</scope>
    <source>
        <strain evidence="3 4">KG-16</strain>
    </source>
</reference>
<comment type="caution">
    <text evidence="3">The sequence shown here is derived from an EMBL/GenBank/DDBJ whole genome shotgun (WGS) entry which is preliminary data.</text>
</comment>
<dbReference type="Gene3D" id="3.40.50.1820">
    <property type="entry name" value="alpha/beta hydrolase"/>
    <property type="match status" value="1"/>
</dbReference>
<dbReference type="Gene3D" id="2.60.120.260">
    <property type="entry name" value="Galactose-binding domain-like"/>
    <property type="match status" value="1"/>
</dbReference>